<dbReference type="Proteomes" id="UP001282284">
    <property type="component" value="Unassembled WGS sequence"/>
</dbReference>
<organism evidence="1 2">
    <name type="scientific">Sporosarcina saromensis</name>
    <dbReference type="NCBI Taxonomy" id="359365"/>
    <lineage>
        <taxon>Bacteria</taxon>
        <taxon>Bacillati</taxon>
        <taxon>Bacillota</taxon>
        <taxon>Bacilli</taxon>
        <taxon>Bacillales</taxon>
        <taxon>Caryophanaceae</taxon>
        <taxon>Sporosarcina</taxon>
    </lineage>
</organism>
<evidence type="ECO:0000313" key="2">
    <source>
        <dbReference type="Proteomes" id="UP001282284"/>
    </source>
</evidence>
<proteinExistence type="predicted"/>
<name>A0ABU4G521_9BACL</name>
<dbReference type="NCBIfam" id="TIGR04019">
    <property type="entry name" value="B_thiol_YtxJ"/>
    <property type="match status" value="1"/>
</dbReference>
<accession>A0ABU4G521</accession>
<dbReference type="RefSeq" id="WP_317941968.1">
    <property type="nucleotide sequence ID" value="NZ_JAUBDI010000002.1"/>
</dbReference>
<protein>
    <submittedName>
        <fullName evidence="1">Bacillithiol system redox-active protein YtxJ</fullName>
    </submittedName>
</protein>
<sequence length="108" mass="12250">MQKMQTLADWNEVRKQSEEMPILLFKFSKTCLSSLSAVKELRSLDSDIQVYVVVVQSARIVSNTIAQELGVKHESPQVILMKGGRGVWQATHYKIKRGLVEEAIVTYL</sequence>
<evidence type="ECO:0000313" key="1">
    <source>
        <dbReference type="EMBL" id="MDW0112070.1"/>
    </source>
</evidence>
<dbReference type="Gene3D" id="3.40.30.10">
    <property type="entry name" value="Glutaredoxin"/>
    <property type="match status" value="1"/>
</dbReference>
<comment type="caution">
    <text evidence="1">The sequence shown here is derived from an EMBL/GenBank/DDBJ whole genome shotgun (WGS) entry which is preliminary data.</text>
</comment>
<dbReference type="EMBL" id="JAUBDI010000002">
    <property type="protein sequence ID" value="MDW0112070.1"/>
    <property type="molecule type" value="Genomic_DNA"/>
</dbReference>
<keyword evidence="2" id="KW-1185">Reference proteome</keyword>
<gene>
    <name evidence="1" type="primary">ytxJ</name>
    <name evidence="1" type="ORF">QT711_02660</name>
</gene>
<dbReference type="InterPro" id="IPR022551">
    <property type="entry name" value="BrxC"/>
</dbReference>
<dbReference type="Pfam" id="PF11009">
    <property type="entry name" value="BrxC"/>
    <property type="match status" value="1"/>
</dbReference>
<reference evidence="1 2" key="1">
    <citation type="submission" date="2023-06" db="EMBL/GenBank/DDBJ databases">
        <title>Sporosarcina sp. nov., isolated from Korean traditional fermented seafood 'Jeotgal'.</title>
        <authorList>
            <person name="Yang A.I."/>
            <person name="Shin N.-R."/>
        </authorList>
    </citation>
    <scope>NUCLEOTIDE SEQUENCE [LARGE SCALE GENOMIC DNA]</scope>
    <source>
        <strain evidence="1 2">KCTC13119</strain>
    </source>
</reference>